<protein>
    <submittedName>
        <fullName evidence="1">Uncharacterized protein</fullName>
    </submittedName>
</protein>
<sequence length="157" mass="16729">MTTLLEKSILDRIQQHAQHVGYVPSPQEQQCLTDYKRASLLSALATAGFFGYAAYKLVTPDINAIVAAKMPETAAAAKAPTAAARVVTMKSPRPPVSIAGNVRDLALTVGALSGTALVATYYSARWASTGCLTCLLKTSGETRRSRTRHARSAPPQR</sequence>
<accession>A0A0L0TC64</accession>
<dbReference type="OrthoDB" id="5566477at2759"/>
<keyword evidence="2" id="KW-1185">Reference proteome</keyword>
<dbReference type="AlphaFoldDB" id="A0A0L0TC64"/>
<reference evidence="1 2" key="1">
    <citation type="submission" date="2009-11" db="EMBL/GenBank/DDBJ databases">
        <title>Annotation of Allomyces macrogynus ATCC 38327.</title>
        <authorList>
            <consortium name="The Broad Institute Genome Sequencing Platform"/>
            <person name="Russ C."/>
            <person name="Cuomo C."/>
            <person name="Burger G."/>
            <person name="Gray M.W."/>
            <person name="Holland P.W.H."/>
            <person name="King N."/>
            <person name="Lang F.B.F."/>
            <person name="Roger A.J."/>
            <person name="Ruiz-Trillo I."/>
            <person name="Young S.K."/>
            <person name="Zeng Q."/>
            <person name="Gargeya S."/>
            <person name="Fitzgerald M."/>
            <person name="Haas B."/>
            <person name="Abouelleil A."/>
            <person name="Alvarado L."/>
            <person name="Arachchi H.M."/>
            <person name="Berlin A."/>
            <person name="Chapman S.B."/>
            <person name="Gearin G."/>
            <person name="Goldberg J."/>
            <person name="Griggs A."/>
            <person name="Gujja S."/>
            <person name="Hansen M."/>
            <person name="Heiman D."/>
            <person name="Howarth C."/>
            <person name="Larimer J."/>
            <person name="Lui A."/>
            <person name="MacDonald P.J.P."/>
            <person name="McCowen C."/>
            <person name="Montmayeur A."/>
            <person name="Murphy C."/>
            <person name="Neiman D."/>
            <person name="Pearson M."/>
            <person name="Priest M."/>
            <person name="Roberts A."/>
            <person name="Saif S."/>
            <person name="Shea T."/>
            <person name="Sisk P."/>
            <person name="Stolte C."/>
            <person name="Sykes S."/>
            <person name="Wortman J."/>
            <person name="Nusbaum C."/>
            <person name="Birren B."/>
        </authorList>
    </citation>
    <scope>NUCLEOTIDE SEQUENCE [LARGE SCALE GENOMIC DNA]</scope>
    <source>
        <strain evidence="1 2">ATCC 38327</strain>
    </source>
</reference>
<dbReference type="VEuPathDB" id="FungiDB:AMAG_16826"/>
<dbReference type="eggNOG" id="ENOG502T164">
    <property type="taxonomic scope" value="Eukaryota"/>
</dbReference>
<evidence type="ECO:0000313" key="2">
    <source>
        <dbReference type="Proteomes" id="UP000054350"/>
    </source>
</evidence>
<reference evidence="2" key="2">
    <citation type="submission" date="2009-11" db="EMBL/GenBank/DDBJ databases">
        <title>The Genome Sequence of Allomyces macrogynus strain ATCC 38327.</title>
        <authorList>
            <consortium name="The Broad Institute Genome Sequencing Platform"/>
            <person name="Russ C."/>
            <person name="Cuomo C."/>
            <person name="Shea T."/>
            <person name="Young S.K."/>
            <person name="Zeng Q."/>
            <person name="Koehrsen M."/>
            <person name="Haas B."/>
            <person name="Borodovsky M."/>
            <person name="Guigo R."/>
            <person name="Alvarado L."/>
            <person name="Berlin A."/>
            <person name="Borenstein D."/>
            <person name="Chen Z."/>
            <person name="Engels R."/>
            <person name="Freedman E."/>
            <person name="Gellesch M."/>
            <person name="Goldberg J."/>
            <person name="Griggs A."/>
            <person name="Gujja S."/>
            <person name="Heiman D."/>
            <person name="Hepburn T."/>
            <person name="Howarth C."/>
            <person name="Jen D."/>
            <person name="Larson L."/>
            <person name="Lewis B."/>
            <person name="Mehta T."/>
            <person name="Park D."/>
            <person name="Pearson M."/>
            <person name="Roberts A."/>
            <person name="Saif S."/>
            <person name="Shenoy N."/>
            <person name="Sisk P."/>
            <person name="Stolte C."/>
            <person name="Sykes S."/>
            <person name="Walk T."/>
            <person name="White J."/>
            <person name="Yandava C."/>
            <person name="Burger G."/>
            <person name="Gray M.W."/>
            <person name="Holland P.W.H."/>
            <person name="King N."/>
            <person name="Lang F.B.F."/>
            <person name="Roger A.J."/>
            <person name="Ruiz-Trillo I."/>
            <person name="Lander E."/>
            <person name="Nusbaum C."/>
        </authorList>
    </citation>
    <scope>NUCLEOTIDE SEQUENCE [LARGE SCALE GENOMIC DNA]</scope>
    <source>
        <strain evidence="2">ATCC 38327</strain>
    </source>
</reference>
<organism evidence="1 2">
    <name type="scientific">Allomyces macrogynus (strain ATCC 38327)</name>
    <name type="common">Allomyces javanicus var. macrogynus</name>
    <dbReference type="NCBI Taxonomy" id="578462"/>
    <lineage>
        <taxon>Eukaryota</taxon>
        <taxon>Fungi</taxon>
        <taxon>Fungi incertae sedis</taxon>
        <taxon>Blastocladiomycota</taxon>
        <taxon>Blastocladiomycetes</taxon>
        <taxon>Blastocladiales</taxon>
        <taxon>Blastocladiaceae</taxon>
        <taxon>Allomyces</taxon>
    </lineage>
</organism>
<evidence type="ECO:0000313" key="1">
    <source>
        <dbReference type="EMBL" id="KNE72342.1"/>
    </source>
</evidence>
<name>A0A0L0TC64_ALLM3</name>
<gene>
    <name evidence="1" type="ORF">AMAG_16826</name>
</gene>
<proteinExistence type="predicted"/>
<dbReference type="Proteomes" id="UP000054350">
    <property type="component" value="Unassembled WGS sequence"/>
</dbReference>
<dbReference type="EMBL" id="GG745379">
    <property type="protein sequence ID" value="KNE72342.1"/>
    <property type="molecule type" value="Genomic_DNA"/>
</dbReference>